<keyword evidence="3" id="KW-1185">Reference proteome</keyword>
<organism evidence="2 3">
    <name type="scientific">Aeromonas bivalvium</name>
    <dbReference type="NCBI Taxonomy" id="440079"/>
    <lineage>
        <taxon>Bacteria</taxon>
        <taxon>Pseudomonadati</taxon>
        <taxon>Pseudomonadota</taxon>
        <taxon>Gammaproteobacteria</taxon>
        <taxon>Aeromonadales</taxon>
        <taxon>Aeromonadaceae</taxon>
        <taxon>Aeromonas</taxon>
    </lineage>
</organism>
<proteinExistence type="predicted"/>
<dbReference type="RefSeq" id="WP_408791873.1">
    <property type="nucleotide sequence ID" value="NZ_JBGXBU010000012.1"/>
</dbReference>
<comment type="caution">
    <text evidence="2">The sequence shown here is derived from an EMBL/GenBank/DDBJ whole genome shotgun (WGS) entry which is preliminary data.</text>
</comment>
<reference evidence="2 3" key="1">
    <citation type="submission" date="2024-09" db="EMBL/GenBank/DDBJ databases">
        <title>Aeromonas strains Genome sequencing and assembly.</title>
        <authorList>
            <person name="Hu X."/>
            <person name="Tang B."/>
        </authorList>
    </citation>
    <scope>NUCLEOTIDE SEQUENCE [LARGE SCALE GENOMIC DNA]</scope>
    <source>
        <strain evidence="2 3">NB23SCDHY001</strain>
    </source>
</reference>
<dbReference type="EMBL" id="JBGXBU010000012">
    <property type="protein sequence ID" value="MFM4894901.1"/>
    <property type="molecule type" value="Genomic_DNA"/>
</dbReference>
<gene>
    <name evidence="2" type="ORF">ACEUDJ_18835</name>
</gene>
<dbReference type="GeneID" id="97222255"/>
<protein>
    <submittedName>
        <fullName evidence="2">DUF2799 domain-containing protein</fullName>
    </submittedName>
</protein>
<feature type="chain" id="PRO_5045892310" evidence="1">
    <location>
        <begin position="26"/>
        <end position="189"/>
    </location>
</feature>
<evidence type="ECO:0000313" key="3">
    <source>
        <dbReference type="Proteomes" id="UP001630969"/>
    </source>
</evidence>
<name>A0ABW9GUY7_9GAMM</name>
<evidence type="ECO:0000256" key="1">
    <source>
        <dbReference type="SAM" id="SignalP"/>
    </source>
</evidence>
<dbReference type="Pfam" id="PF10973">
    <property type="entry name" value="DUF2799"/>
    <property type="match status" value="1"/>
</dbReference>
<dbReference type="Proteomes" id="UP001630969">
    <property type="component" value="Unassembled WGS sequence"/>
</dbReference>
<dbReference type="InterPro" id="IPR021242">
    <property type="entry name" value="DUF2799"/>
</dbReference>
<accession>A0ABW9GUY7</accession>
<feature type="signal peptide" evidence="1">
    <location>
        <begin position="1"/>
        <end position="25"/>
    </location>
</feature>
<keyword evidence="1" id="KW-0732">Signal</keyword>
<evidence type="ECO:0000313" key="2">
    <source>
        <dbReference type="EMBL" id="MFM4894901.1"/>
    </source>
</evidence>
<sequence>MMTTTGSRAALLILCLLLGACSSLSREECAAMSWYNLGFADGEQGKAPDAGKGYAERCGEHGIAADLGEWQRGYQKGLELYCIPELAYRKGRDGEEYQGVCPHDETFLRQFERGQREYQLAARLDELAQAIGQNEREIRRLEQLIRTEGDSARRDGYRYQRERALRRDAALRQEYNRLRHPPRVIEFKL</sequence>